<dbReference type="InterPro" id="IPR021352">
    <property type="entry name" value="DUF2971"/>
</dbReference>
<protein>
    <recommendedName>
        <fullName evidence="3">DUF2971 domain-containing protein</fullName>
    </recommendedName>
</protein>
<accession>A0ABP2YXZ8</accession>
<evidence type="ECO:0000313" key="2">
    <source>
        <dbReference type="Proteomes" id="UP000017548"/>
    </source>
</evidence>
<dbReference type="Pfam" id="PF11185">
    <property type="entry name" value="DUF2971"/>
    <property type="match status" value="1"/>
</dbReference>
<dbReference type="RefSeq" id="WP_023268379.1">
    <property type="nucleotide sequence ID" value="NZ_AXZL01000076.1"/>
</dbReference>
<comment type="caution">
    <text evidence="1">The sequence shown here is derived from an EMBL/GenBank/DDBJ whole genome shotgun (WGS) entry which is preliminary data.</text>
</comment>
<proteinExistence type="predicted"/>
<organism evidence="1 2">
    <name type="scientific">Shewanella decolorationis S12</name>
    <dbReference type="NCBI Taxonomy" id="1353536"/>
    <lineage>
        <taxon>Bacteria</taxon>
        <taxon>Pseudomonadati</taxon>
        <taxon>Pseudomonadota</taxon>
        <taxon>Gammaproteobacteria</taxon>
        <taxon>Alteromonadales</taxon>
        <taxon>Shewanellaceae</taxon>
        <taxon>Shewanella</taxon>
    </lineage>
</organism>
<reference evidence="1 2" key="1">
    <citation type="journal article" date="2013" name="Genome Announc.">
        <title>Draft Genome Sequence of Shewanella decolorationis S12, a Dye-Degrading Bacterium Isolated from a Wastewater Treatment Plant.</title>
        <authorList>
            <person name="Xu M."/>
            <person name="Fang Y."/>
            <person name="Liu J."/>
            <person name="Chen X."/>
            <person name="Sun G."/>
            <person name="Guo J."/>
            <person name="Hua Z."/>
            <person name="Tu Q."/>
            <person name="Wu L."/>
            <person name="Zhou J."/>
            <person name="Liu X."/>
        </authorList>
    </citation>
    <scope>NUCLEOTIDE SEQUENCE [LARGE SCALE GENOMIC DNA]</scope>
    <source>
        <strain evidence="1 2">S12</strain>
    </source>
</reference>
<sequence length="314" mass="37284">MLDKIYKYMPLRKEFFVNFLIRGSQKYALNDPFELRPSSGNAQKILAENSYFDFAVVSLSETNNNLLMWSHYADQHRGIVIEFDTSHELFESYTPFPVTTFDPNLDADVLDHEETNKRLAIKAGKLQRVRYNSHRPSLTNFENILEHFLVKSDEWIYEKEHRIILPLVTADRIIVHETHLPDIEFYVESPEVLEQEFIGNGMYMINLKEPLLQEAYRLILYDDEHIDREDLVLAFVDNVINEYLRRISEDPRTIFLYRLEPKAIKSVYFGCKVDQVEKKYIVERISKNKELCHIKVFQAEVSDKRFELNFKTNK</sequence>
<dbReference type="Proteomes" id="UP000017548">
    <property type="component" value="Unassembled WGS sequence"/>
</dbReference>
<dbReference type="EMBL" id="AXZL01000076">
    <property type="protein sequence ID" value="ESE39268.1"/>
    <property type="molecule type" value="Genomic_DNA"/>
</dbReference>
<gene>
    <name evidence="1" type="ORF">SHD_3477</name>
</gene>
<evidence type="ECO:0008006" key="3">
    <source>
        <dbReference type="Google" id="ProtNLM"/>
    </source>
</evidence>
<keyword evidence="2" id="KW-1185">Reference proteome</keyword>
<evidence type="ECO:0000313" key="1">
    <source>
        <dbReference type="EMBL" id="ESE39268.1"/>
    </source>
</evidence>
<name>A0ABP2YXZ8_9GAMM</name>